<gene>
    <name evidence="2" type="ORF">EVG20_g7065</name>
</gene>
<keyword evidence="3" id="KW-1185">Reference proteome</keyword>
<proteinExistence type="predicted"/>
<feature type="region of interest" description="Disordered" evidence="1">
    <location>
        <begin position="1"/>
        <end position="81"/>
    </location>
</feature>
<sequence>MPASVFIYHGPRPTPRPAACLSERRKPGMGSSLLHPPPKCSPSGSRCARPQLDVSDDTPRAPASARSRQQRRPTVPPPPGS</sequence>
<accession>A0A4Y9YKG1</accession>
<comment type="caution">
    <text evidence="2">The sequence shown here is derived from an EMBL/GenBank/DDBJ whole genome shotgun (WGS) entry which is preliminary data.</text>
</comment>
<evidence type="ECO:0000313" key="2">
    <source>
        <dbReference type="EMBL" id="TFY61429.1"/>
    </source>
</evidence>
<evidence type="ECO:0000256" key="1">
    <source>
        <dbReference type="SAM" id="MobiDB-lite"/>
    </source>
</evidence>
<reference evidence="2 3" key="1">
    <citation type="submission" date="2019-02" db="EMBL/GenBank/DDBJ databases">
        <title>Genome sequencing of the rare red list fungi Dentipellis fragilis.</title>
        <authorList>
            <person name="Buettner E."/>
            <person name="Kellner H."/>
        </authorList>
    </citation>
    <scope>NUCLEOTIDE SEQUENCE [LARGE SCALE GENOMIC DNA]</scope>
    <source>
        <strain evidence="2 3">DSM 105465</strain>
    </source>
</reference>
<dbReference type="Proteomes" id="UP000298327">
    <property type="component" value="Unassembled WGS sequence"/>
</dbReference>
<dbReference type="AlphaFoldDB" id="A0A4Y9YKG1"/>
<name>A0A4Y9YKG1_9AGAM</name>
<protein>
    <submittedName>
        <fullName evidence="2">Uncharacterized protein</fullName>
    </submittedName>
</protein>
<evidence type="ECO:0000313" key="3">
    <source>
        <dbReference type="Proteomes" id="UP000298327"/>
    </source>
</evidence>
<dbReference type="EMBL" id="SEOQ01000510">
    <property type="protein sequence ID" value="TFY61429.1"/>
    <property type="molecule type" value="Genomic_DNA"/>
</dbReference>
<organism evidence="2 3">
    <name type="scientific">Dentipellis fragilis</name>
    <dbReference type="NCBI Taxonomy" id="205917"/>
    <lineage>
        <taxon>Eukaryota</taxon>
        <taxon>Fungi</taxon>
        <taxon>Dikarya</taxon>
        <taxon>Basidiomycota</taxon>
        <taxon>Agaricomycotina</taxon>
        <taxon>Agaricomycetes</taxon>
        <taxon>Russulales</taxon>
        <taxon>Hericiaceae</taxon>
        <taxon>Dentipellis</taxon>
    </lineage>
</organism>